<dbReference type="Pfam" id="PF00132">
    <property type="entry name" value="Hexapep"/>
    <property type="match status" value="1"/>
</dbReference>
<accession>A0A1V9V8U3</accession>
<comment type="caution">
    <text evidence="5">The sequence shown here is derived from an EMBL/GenBank/DDBJ whole genome shotgun (WGS) entry which is preliminary data.</text>
</comment>
<sequence length="143" mass="15489">DDVLIYQGVTLGGVSLNKGKRHPTIKSNVVIGSGAKVLGNITIGANSKIGANSVVVCDVPDNSTAVGVPAKIIKKDNKNCKLAHGDLPDINKEMFKYLLERIHVLEVALKEEDGIDVSEKDKKLELEYTSFIEAMNSIKRQDS</sequence>
<evidence type="ECO:0000256" key="3">
    <source>
        <dbReference type="ARBA" id="ARBA00022737"/>
    </source>
</evidence>
<protein>
    <submittedName>
        <fullName evidence="5">Serine acetyltransferase</fullName>
    </submittedName>
</protein>
<keyword evidence="3" id="KW-0677">Repeat</keyword>
<proteinExistence type="inferred from homology"/>
<evidence type="ECO:0000313" key="6">
    <source>
        <dbReference type="Proteomes" id="UP000192599"/>
    </source>
</evidence>
<dbReference type="Proteomes" id="UP000192599">
    <property type="component" value="Unassembled WGS sequence"/>
</dbReference>
<dbReference type="InterPro" id="IPR045304">
    <property type="entry name" value="LbH_SAT"/>
</dbReference>
<evidence type="ECO:0000313" key="5">
    <source>
        <dbReference type="EMBL" id="OQR40531.1"/>
    </source>
</evidence>
<dbReference type="PROSITE" id="PS00101">
    <property type="entry name" value="HEXAPEP_TRANSFERASES"/>
    <property type="match status" value="1"/>
</dbReference>
<reference evidence="5 6" key="1">
    <citation type="submission" date="2017-04" db="EMBL/GenBank/DDBJ databases">
        <title>Accumulation and expression of multiple antibiotic resistance genes in Arcobacter cryaerophilus that thrives in sewage.</title>
        <authorList>
            <person name="Millar J.A."/>
            <person name="Raghavan R."/>
        </authorList>
    </citation>
    <scope>NUCLEOTIDE SEQUENCE [LARGE SCALE GENOMIC DNA]</scope>
    <source>
        <strain evidence="5 6">AZT-1</strain>
    </source>
</reference>
<dbReference type="InterPro" id="IPR018357">
    <property type="entry name" value="Hexapep_transf_CS"/>
</dbReference>
<dbReference type="EMBL" id="LNTC01000381">
    <property type="protein sequence ID" value="OQR40531.1"/>
    <property type="molecule type" value="Genomic_DNA"/>
</dbReference>
<name>A0A1V9V8U3_9BACT</name>
<evidence type="ECO:0000256" key="4">
    <source>
        <dbReference type="ARBA" id="ARBA00023315"/>
    </source>
</evidence>
<keyword evidence="4" id="KW-0012">Acyltransferase</keyword>
<dbReference type="InterPro" id="IPR011004">
    <property type="entry name" value="Trimer_LpxA-like_sf"/>
</dbReference>
<keyword evidence="2 5" id="KW-0808">Transferase</keyword>
<dbReference type="InterPro" id="IPR001451">
    <property type="entry name" value="Hexapep"/>
</dbReference>
<organism evidence="5 6">
    <name type="scientific">Aliarcobacter cryaerophilus</name>
    <dbReference type="NCBI Taxonomy" id="28198"/>
    <lineage>
        <taxon>Bacteria</taxon>
        <taxon>Pseudomonadati</taxon>
        <taxon>Campylobacterota</taxon>
        <taxon>Epsilonproteobacteria</taxon>
        <taxon>Campylobacterales</taxon>
        <taxon>Arcobacteraceae</taxon>
        <taxon>Aliarcobacter</taxon>
    </lineage>
</organism>
<dbReference type="Gene3D" id="2.160.10.10">
    <property type="entry name" value="Hexapeptide repeat proteins"/>
    <property type="match status" value="1"/>
</dbReference>
<dbReference type="AlphaFoldDB" id="A0A1V9V8U3"/>
<dbReference type="PANTHER" id="PTHR42811">
    <property type="entry name" value="SERINE ACETYLTRANSFERASE"/>
    <property type="match status" value="1"/>
</dbReference>
<dbReference type="GO" id="GO:0016746">
    <property type="term" value="F:acyltransferase activity"/>
    <property type="evidence" value="ECO:0007669"/>
    <property type="project" value="UniProtKB-KW"/>
</dbReference>
<dbReference type="CDD" id="cd03354">
    <property type="entry name" value="LbH_SAT"/>
    <property type="match status" value="1"/>
</dbReference>
<dbReference type="SUPFAM" id="SSF51161">
    <property type="entry name" value="Trimeric LpxA-like enzymes"/>
    <property type="match status" value="1"/>
</dbReference>
<evidence type="ECO:0000256" key="2">
    <source>
        <dbReference type="ARBA" id="ARBA00022679"/>
    </source>
</evidence>
<comment type="similarity">
    <text evidence="1">Belongs to the transferase hexapeptide repeat family.</text>
</comment>
<evidence type="ECO:0000256" key="1">
    <source>
        <dbReference type="ARBA" id="ARBA00007274"/>
    </source>
</evidence>
<feature type="non-terminal residue" evidence="5">
    <location>
        <position position="1"/>
    </location>
</feature>
<gene>
    <name evidence="5" type="ORF">AS859_11200</name>
</gene>